<feature type="compositionally biased region" description="Basic and acidic residues" evidence="1">
    <location>
        <begin position="283"/>
        <end position="300"/>
    </location>
</feature>
<organism evidence="2 3">
    <name type="scientific">Escallonia herrerae</name>
    <dbReference type="NCBI Taxonomy" id="1293975"/>
    <lineage>
        <taxon>Eukaryota</taxon>
        <taxon>Viridiplantae</taxon>
        <taxon>Streptophyta</taxon>
        <taxon>Embryophyta</taxon>
        <taxon>Tracheophyta</taxon>
        <taxon>Spermatophyta</taxon>
        <taxon>Magnoliopsida</taxon>
        <taxon>eudicotyledons</taxon>
        <taxon>Gunneridae</taxon>
        <taxon>Pentapetalae</taxon>
        <taxon>asterids</taxon>
        <taxon>campanulids</taxon>
        <taxon>Escalloniales</taxon>
        <taxon>Escalloniaceae</taxon>
        <taxon>Escallonia</taxon>
    </lineage>
</organism>
<keyword evidence="3" id="KW-1185">Reference proteome</keyword>
<reference evidence="2" key="1">
    <citation type="submission" date="2022-12" db="EMBL/GenBank/DDBJ databases">
        <title>Draft genome assemblies for two species of Escallonia (Escalloniales).</title>
        <authorList>
            <person name="Chanderbali A."/>
            <person name="Dervinis C."/>
            <person name="Anghel I."/>
            <person name="Soltis D."/>
            <person name="Soltis P."/>
            <person name="Zapata F."/>
        </authorList>
    </citation>
    <scope>NUCLEOTIDE SEQUENCE</scope>
    <source>
        <strain evidence="2">UCBG64.0493</strain>
        <tissue evidence="2">Leaf</tissue>
    </source>
</reference>
<evidence type="ECO:0000313" key="2">
    <source>
        <dbReference type="EMBL" id="KAK3008976.1"/>
    </source>
</evidence>
<dbReference type="AlphaFoldDB" id="A0AA88VHD2"/>
<dbReference type="EMBL" id="JAVXUP010001696">
    <property type="protein sequence ID" value="KAK3008976.1"/>
    <property type="molecule type" value="Genomic_DNA"/>
</dbReference>
<protein>
    <recommendedName>
        <fullName evidence="4">GAG-pre-integrase domain-containing protein</fullName>
    </recommendedName>
</protein>
<dbReference type="Proteomes" id="UP001188597">
    <property type="component" value="Unassembled WGS sequence"/>
</dbReference>
<gene>
    <name evidence="2" type="ORF">RJ639_015386</name>
</gene>
<evidence type="ECO:0000313" key="3">
    <source>
        <dbReference type="Proteomes" id="UP001188597"/>
    </source>
</evidence>
<sequence>MNPITSRREWMEIVAGMPPLQPRSMLSYSMRQYQNGTGVGFGSNRLLVNSGQHLTSKSSVSGQLEIEFLKHQFIQDISMISRHKGSTVTGVVGTALSSDVDSDTTKLWHMHVGHMSERGYTKSAYDSCVYHQRLVDGFGSNRLLVNSGQHLTTKSSVSGQLEIEFLKHQFIQDISMISRHKTSATTAPTNLSHRRRFTPPNATMHCDSITCLTIAIAPEICPPLQPHHHIFAPPTIAISASPTVTTITPPSPLRSNTTAIENEGRSKASRQNATNSKAVTNDHTTESTIKKSSSVHDREV</sequence>
<feature type="region of interest" description="Disordered" evidence="1">
    <location>
        <begin position="245"/>
        <end position="300"/>
    </location>
</feature>
<proteinExistence type="predicted"/>
<feature type="compositionally biased region" description="Polar residues" evidence="1">
    <location>
        <begin position="269"/>
        <end position="282"/>
    </location>
</feature>
<accession>A0AA88VHD2</accession>
<name>A0AA88VHD2_9ASTE</name>
<comment type="caution">
    <text evidence="2">The sequence shown here is derived from an EMBL/GenBank/DDBJ whole genome shotgun (WGS) entry which is preliminary data.</text>
</comment>
<evidence type="ECO:0008006" key="4">
    <source>
        <dbReference type="Google" id="ProtNLM"/>
    </source>
</evidence>
<evidence type="ECO:0000256" key="1">
    <source>
        <dbReference type="SAM" id="MobiDB-lite"/>
    </source>
</evidence>